<sequence length="452" mass="51190">MKHFVQQAEISKYTSLLELLNNISTASSYEKVISILKSKVKWVIDFQKLFIIFVNSESNLITVKTSFGIEGEFGEEDLQHSAILNYLISNKHDLTNLSEKTIYTLVEQNEFDKLWKEMKGVFASKISISNKENAIIIFGTDLKSGFLKNEMLQLNIISNIVQSNFSRIQSSLELFEKNRELENSLQKVKTIQKTIILQERLASLGAVTAGIAHELKNPLHLILNYTRVIQEQIEEIREDQKNREPDTTLSIQLSDIDSFTEVITKHSTIANQIINSMINQHSAEGKGSEQVNISELIHGSLQISYHAMRARNRVEVEIVEDVEKEIISFVNKENLNLAMINLFDNAFYTLHKRSLSEGKSFHAKILVKVTKVKGNLSISIRDNGFGIDKSIIETVFNPFFTTKDPGEGMGLGLSFVYDVINNHDGTIDINSIKNDYTKIDIFLPIKSIKAAA</sequence>
<comment type="catalytic activity">
    <reaction evidence="1">
        <text>ATP + protein L-histidine = ADP + protein N-phospho-L-histidine.</text>
        <dbReference type="EC" id="2.7.13.3"/>
    </reaction>
</comment>
<dbReference type="SUPFAM" id="SSF47384">
    <property type="entry name" value="Homodimeric domain of signal transducing histidine kinase"/>
    <property type="match status" value="1"/>
</dbReference>
<dbReference type="InterPro" id="IPR036097">
    <property type="entry name" value="HisK_dim/P_sf"/>
</dbReference>
<dbReference type="AlphaFoldDB" id="A0A1Y5F7N5"/>
<dbReference type="PROSITE" id="PS50109">
    <property type="entry name" value="HIS_KIN"/>
    <property type="match status" value="1"/>
</dbReference>
<dbReference type="SUPFAM" id="SSF55874">
    <property type="entry name" value="ATPase domain of HSP90 chaperone/DNA topoisomerase II/histidine kinase"/>
    <property type="match status" value="1"/>
</dbReference>
<protein>
    <recommendedName>
        <fullName evidence="2">histidine kinase</fullName>
        <ecNumber evidence="2">2.7.13.3</ecNumber>
    </recommendedName>
</protein>
<dbReference type="CDD" id="cd00082">
    <property type="entry name" value="HisKA"/>
    <property type="match status" value="1"/>
</dbReference>
<dbReference type="Proteomes" id="UP000196531">
    <property type="component" value="Unassembled WGS sequence"/>
</dbReference>
<dbReference type="SMART" id="SM00387">
    <property type="entry name" value="HATPase_c"/>
    <property type="match status" value="1"/>
</dbReference>
<comment type="caution">
    <text evidence="5">The sequence shown here is derived from an EMBL/GenBank/DDBJ whole genome shotgun (WGS) entry which is preliminary data.</text>
</comment>
<dbReference type="Gene3D" id="1.10.287.130">
    <property type="match status" value="1"/>
</dbReference>
<evidence type="ECO:0000256" key="3">
    <source>
        <dbReference type="ARBA" id="ARBA00022553"/>
    </source>
</evidence>
<keyword evidence="3" id="KW-0597">Phosphoprotein</keyword>
<evidence type="ECO:0000259" key="4">
    <source>
        <dbReference type="PROSITE" id="PS50109"/>
    </source>
</evidence>
<dbReference type="EC" id="2.7.13.3" evidence="2"/>
<dbReference type="EMBL" id="MAAO01000015">
    <property type="protein sequence ID" value="OUR93557.1"/>
    <property type="molecule type" value="Genomic_DNA"/>
</dbReference>
<reference evidence="6" key="1">
    <citation type="journal article" date="2017" name="Proc. Natl. Acad. Sci. U.S.A.">
        <title>Simulation of Deepwater Horizon oil plume reveals substrate specialization within a complex community of hydrocarbon-degraders.</title>
        <authorList>
            <person name="Hu P."/>
            <person name="Dubinsky E.A."/>
            <person name="Probst A.J."/>
            <person name="Wang J."/>
            <person name="Sieber C.M.K."/>
            <person name="Tom L.M."/>
            <person name="Gardinali P."/>
            <person name="Banfield J.F."/>
            <person name="Atlas R.M."/>
            <person name="Andersen G.L."/>
        </authorList>
    </citation>
    <scope>NUCLEOTIDE SEQUENCE [LARGE SCALE GENOMIC DNA]</scope>
</reference>
<accession>A0A1Y5F7N5</accession>
<evidence type="ECO:0000256" key="1">
    <source>
        <dbReference type="ARBA" id="ARBA00000085"/>
    </source>
</evidence>
<dbReference type="Pfam" id="PF02518">
    <property type="entry name" value="HATPase_c"/>
    <property type="match status" value="1"/>
</dbReference>
<dbReference type="InterPro" id="IPR003661">
    <property type="entry name" value="HisK_dim/P_dom"/>
</dbReference>
<dbReference type="InterPro" id="IPR004358">
    <property type="entry name" value="Sig_transdc_His_kin-like_C"/>
</dbReference>
<evidence type="ECO:0000256" key="2">
    <source>
        <dbReference type="ARBA" id="ARBA00012438"/>
    </source>
</evidence>
<dbReference type="PRINTS" id="PR00344">
    <property type="entry name" value="BCTRLSENSOR"/>
</dbReference>
<dbReference type="Gene3D" id="3.30.565.10">
    <property type="entry name" value="Histidine kinase-like ATPase, C-terminal domain"/>
    <property type="match status" value="1"/>
</dbReference>
<organism evidence="5 6">
    <name type="scientific">Halobacteriovorax marinus</name>
    <dbReference type="NCBI Taxonomy" id="97084"/>
    <lineage>
        <taxon>Bacteria</taxon>
        <taxon>Pseudomonadati</taxon>
        <taxon>Bdellovibrionota</taxon>
        <taxon>Bacteriovoracia</taxon>
        <taxon>Bacteriovoracales</taxon>
        <taxon>Halobacteriovoraceae</taxon>
        <taxon>Halobacteriovorax</taxon>
    </lineage>
</organism>
<evidence type="ECO:0000313" key="6">
    <source>
        <dbReference type="Proteomes" id="UP000196531"/>
    </source>
</evidence>
<dbReference type="PANTHER" id="PTHR43065">
    <property type="entry name" value="SENSOR HISTIDINE KINASE"/>
    <property type="match status" value="1"/>
</dbReference>
<proteinExistence type="predicted"/>
<evidence type="ECO:0000313" key="5">
    <source>
        <dbReference type="EMBL" id="OUR93557.1"/>
    </source>
</evidence>
<dbReference type="InterPro" id="IPR036890">
    <property type="entry name" value="HATPase_C_sf"/>
</dbReference>
<feature type="domain" description="Histidine kinase" evidence="4">
    <location>
        <begin position="210"/>
        <end position="447"/>
    </location>
</feature>
<dbReference type="GO" id="GO:0000155">
    <property type="term" value="F:phosphorelay sensor kinase activity"/>
    <property type="evidence" value="ECO:0007669"/>
    <property type="project" value="InterPro"/>
</dbReference>
<dbReference type="InterPro" id="IPR005467">
    <property type="entry name" value="His_kinase_dom"/>
</dbReference>
<gene>
    <name evidence="5" type="ORF">A9Q84_19000</name>
</gene>
<dbReference type="PANTHER" id="PTHR43065:SF42">
    <property type="entry name" value="TWO-COMPONENT SENSOR PPRA"/>
    <property type="match status" value="1"/>
</dbReference>
<name>A0A1Y5F7N5_9BACT</name>
<dbReference type="InterPro" id="IPR003594">
    <property type="entry name" value="HATPase_dom"/>
</dbReference>